<gene>
    <name evidence="3" type="ORF">Cvel_24308</name>
</gene>
<feature type="coiled-coil region" evidence="1">
    <location>
        <begin position="538"/>
        <end position="565"/>
    </location>
</feature>
<evidence type="ECO:0000313" key="3">
    <source>
        <dbReference type="EMBL" id="CEM37478.1"/>
    </source>
</evidence>
<evidence type="ECO:0000256" key="1">
    <source>
        <dbReference type="SAM" id="Coils"/>
    </source>
</evidence>
<feature type="region of interest" description="Disordered" evidence="2">
    <location>
        <begin position="64"/>
        <end position="132"/>
    </location>
</feature>
<proteinExistence type="predicted"/>
<dbReference type="InterPro" id="IPR032675">
    <property type="entry name" value="LRR_dom_sf"/>
</dbReference>
<protein>
    <submittedName>
        <fullName evidence="3">Uncharacterized protein</fullName>
    </submittedName>
</protein>
<name>A0A0G4H1U4_9ALVE</name>
<keyword evidence="1" id="KW-0175">Coiled coil</keyword>
<evidence type="ECO:0000256" key="2">
    <source>
        <dbReference type="SAM" id="MobiDB-lite"/>
    </source>
</evidence>
<accession>A0A0G4H1U4</accession>
<dbReference type="SUPFAM" id="SSF52047">
    <property type="entry name" value="RNI-like"/>
    <property type="match status" value="1"/>
</dbReference>
<dbReference type="AlphaFoldDB" id="A0A0G4H1U4"/>
<dbReference type="VEuPathDB" id="CryptoDB:Cvel_24308"/>
<organism evidence="3">
    <name type="scientific">Chromera velia CCMP2878</name>
    <dbReference type="NCBI Taxonomy" id="1169474"/>
    <lineage>
        <taxon>Eukaryota</taxon>
        <taxon>Sar</taxon>
        <taxon>Alveolata</taxon>
        <taxon>Colpodellida</taxon>
        <taxon>Chromeraceae</taxon>
        <taxon>Chromera</taxon>
    </lineage>
</organism>
<reference evidence="3" key="1">
    <citation type="submission" date="2014-11" db="EMBL/GenBank/DDBJ databases">
        <authorList>
            <person name="Otto D Thomas"/>
            <person name="Naeem Raeece"/>
        </authorList>
    </citation>
    <scope>NUCLEOTIDE SEQUENCE</scope>
</reference>
<sequence>MWKDGVLFAGRRHGQFVLELYETEDLKEKIFVEQVEIREAQADPANFSDGQIIALPRHPVRLEDRPTIKKGTMPERSPGIGPAPYPKPRSGLPQLDLPNLNAQTDRLRESASTGPTRSHPSALKKQTTKMQEELQEQLLMKETSGYFQEWNEDDEVGSVVRYRDWLRSLGLFIFTEEQIKRYSRDAVLWQMSQLEKKRAKTRDEVLALFLQRLALTSETLSDLARQRESFGLAWLGVFLCQKTKRLDKVSVSPPSSFDLSGTRRICPEKVSLMLDQIPPSALDVTLDGAAVRGARFPLFLRFFGRLEAGVRGGEASRLKSFLFPENSILPLEASRALPLLPPSLQSLCLKGNFLGPEGTRGLVEGLRTLRLCSLLTLDLENTGVDEGELRGGCRFWERGVRCLAESLSEGGLMSLETLDLQGSVCGEGGGFFGGAFLGPLGKGLCWGSVPCLKTLNLFDMRLFGGGLASVLRALRAADRPPLLHGCVEVGSQSLCKKMLRSLGEGGYPSLRSLRLFLENGDVETFFERLVEVPDRPHFESLEFKRERHEEEEEEEEEEETSLLADGLRLVGQAIWMGRLSSLEKLSITTNDPKAVPSEISVDDATGLFSMLALQNLPKLSELSIVDLCLTDVDVDLLAQAVRAGNLSALRCSVYRRRWTSFGGYGLLDLWGWVH</sequence>
<dbReference type="SMART" id="SM00368">
    <property type="entry name" value="LRR_RI"/>
    <property type="match status" value="3"/>
</dbReference>
<dbReference type="EMBL" id="CDMZ01001779">
    <property type="protein sequence ID" value="CEM37478.1"/>
    <property type="molecule type" value="Genomic_DNA"/>
</dbReference>
<dbReference type="Gene3D" id="3.80.10.10">
    <property type="entry name" value="Ribonuclease Inhibitor"/>
    <property type="match status" value="1"/>
</dbReference>
<dbReference type="PhylomeDB" id="A0A0G4H1U4"/>
<feature type="compositionally biased region" description="Polar residues" evidence="2">
    <location>
        <begin position="100"/>
        <end position="119"/>
    </location>
</feature>